<dbReference type="Proteomes" id="UP000254919">
    <property type="component" value="Unassembled WGS sequence"/>
</dbReference>
<gene>
    <name evidence="1" type="ORF">NCTC13291_04549</name>
</gene>
<dbReference type="EMBL" id="UGVN01000003">
    <property type="protein sequence ID" value="SUE95661.1"/>
    <property type="molecule type" value="Genomic_DNA"/>
</dbReference>
<evidence type="ECO:0000313" key="1">
    <source>
        <dbReference type="EMBL" id="SUE95661.1"/>
    </source>
</evidence>
<organism evidence="1 2">
    <name type="scientific">Roseomonas mucosa</name>
    <dbReference type="NCBI Taxonomy" id="207340"/>
    <lineage>
        <taxon>Bacteria</taxon>
        <taxon>Pseudomonadati</taxon>
        <taxon>Pseudomonadota</taxon>
        <taxon>Alphaproteobacteria</taxon>
        <taxon>Acetobacterales</taxon>
        <taxon>Roseomonadaceae</taxon>
        <taxon>Roseomonas</taxon>
    </lineage>
</organism>
<dbReference type="GeneID" id="99631751"/>
<name>A0A379PPA2_9PROT</name>
<proteinExistence type="predicted"/>
<sequence length="171" mass="18202">MLGVGSVCRRQVGGADGVLRVVDTLDRALGDAPVRLHLYGVKSEAMHALRDHPRVASVDSQAYGQTARRAAFLGGRSKTDAFLARHMVAFQRRQVALLAAPGQGARAPFFPAALPTPPTDPIEARVAVAAEELRALHEDGEVARTDLHPLAALQWAFLDENPDPEAAAEAA</sequence>
<protein>
    <submittedName>
        <fullName evidence="1">Uncharacterized protein</fullName>
    </submittedName>
</protein>
<dbReference type="AlphaFoldDB" id="A0A379PPA2"/>
<accession>A0A379PPA2</accession>
<reference evidence="1 2" key="1">
    <citation type="submission" date="2018-06" db="EMBL/GenBank/DDBJ databases">
        <authorList>
            <consortium name="Pathogen Informatics"/>
            <person name="Doyle S."/>
        </authorList>
    </citation>
    <scope>NUCLEOTIDE SEQUENCE [LARGE SCALE GENOMIC DNA]</scope>
    <source>
        <strain evidence="1 2">NCTC13291</strain>
    </source>
</reference>
<evidence type="ECO:0000313" key="2">
    <source>
        <dbReference type="Proteomes" id="UP000254919"/>
    </source>
</evidence>
<dbReference type="RefSeq" id="WP_051544307.1">
    <property type="nucleotide sequence ID" value="NZ_CBCSHT010000084.1"/>
</dbReference>